<sequence>MQIYISEEAIIADIQERFHQLYPRLKLEFFYKPHAPGACSPAKDKVPANTPIEKVRMQHSFGWLDVSHYRTAVAVEHDLNYLFGLHAQVVHKVGPLWLQTTGTGHLTLEELNAGDAEKAMFELPEEPENE</sequence>
<proteinExistence type="predicted"/>
<dbReference type="EMBL" id="FUWZ01000003">
    <property type="protein sequence ID" value="SKA30908.1"/>
    <property type="molecule type" value="Genomic_DNA"/>
</dbReference>
<reference evidence="2" key="1">
    <citation type="submission" date="2017-02" db="EMBL/GenBank/DDBJ databases">
        <authorList>
            <person name="Varghese N."/>
            <person name="Submissions S."/>
        </authorList>
    </citation>
    <scope>NUCLEOTIDE SEQUENCE [LARGE SCALE GENOMIC DNA]</scope>
    <source>
        <strain evidence="2">DSM 22224</strain>
    </source>
</reference>
<protein>
    <submittedName>
        <fullName evidence="1">Uncharacterized protein</fullName>
    </submittedName>
</protein>
<keyword evidence="2" id="KW-1185">Reference proteome</keyword>
<dbReference type="AlphaFoldDB" id="A0A1T4SSQ1"/>
<dbReference type="RefSeq" id="WP_078670735.1">
    <property type="nucleotide sequence ID" value="NZ_FUWZ01000003.1"/>
</dbReference>
<dbReference type="OrthoDB" id="959050at2"/>
<evidence type="ECO:0000313" key="2">
    <source>
        <dbReference type="Proteomes" id="UP000190367"/>
    </source>
</evidence>
<dbReference type="Proteomes" id="UP000190367">
    <property type="component" value="Unassembled WGS sequence"/>
</dbReference>
<accession>A0A1T4SSQ1</accession>
<name>A0A1T4SSQ1_9BACT</name>
<organism evidence="1 2">
    <name type="scientific">Chitinophaga eiseniae</name>
    <dbReference type="NCBI Taxonomy" id="634771"/>
    <lineage>
        <taxon>Bacteria</taxon>
        <taxon>Pseudomonadati</taxon>
        <taxon>Bacteroidota</taxon>
        <taxon>Chitinophagia</taxon>
        <taxon>Chitinophagales</taxon>
        <taxon>Chitinophagaceae</taxon>
        <taxon>Chitinophaga</taxon>
    </lineage>
</organism>
<evidence type="ECO:0000313" key="1">
    <source>
        <dbReference type="EMBL" id="SKA30908.1"/>
    </source>
</evidence>
<gene>
    <name evidence="1" type="ORF">SAMN04488128_103373</name>
</gene>
<dbReference type="STRING" id="634771.SAMN04488128_103373"/>